<dbReference type="Pfam" id="PF00759">
    <property type="entry name" value="Glyco_hydro_9"/>
    <property type="match status" value="1"/>
</dbReference>
<evidence type="ECO:0000256" key="10">
    <source>
        <dbReference type="SAM" id="Phobius"/>
    </source>
</evidence>
<reference evidence="12" key="1">
    <citation type="journal article" date="2023" name="Nat. Commun.">
        <title>Diploid and tetraploid genomes of Acorus and the evolution of monocots.</title>
        <authorList>
            <person name="Ma L."/>
            <person name="Liu K.W."/>
            <person name="Li Z."/>
            <person name="Hsiao Y.Y."/>
            <person name="Qi Y."/>
            <person name="Fu T."/>
            <person name="Tang G.D."/>
            <person name="Zhang D."/>
            <person name="Sun W.H."/>
            <person name="Liu D.K."/>
            <person name="Li Y."/>
            <person name="Chen G.Z."/>
            <person name="Liu X.D."/>
            <person name="Liao X.Y."/>
            <person name="Jiang Y.T."/>
            <person name="Yu X."/>
            <person name="Hao Y."/>
            <person name="Huang J."/>
            <person name="Zhao X.W."/>
            <person name="Ke S."/>
            <person name="Chen Y.Y."/>
            <person name="Wu W.L."/>
            <person name="Hsu J.L."/>
            <person name="Lin Y.F."/>
            <person name="Huang M.D."/>
            <person name="Li C.Y."/>
            <person name="Huang L."/>
            <person name="Wang Z.W."/>
            <person name="Zhao X."/>
            <person name="Zhong W.Y."/>
            <person name="Peng D.H."/>
            <person name="Ahmad S."/>
            <person name="Lan S."/>
            <person name="Zhang J.S."/>
            <person name="Tsai W.C."/>
            <person name="Van de Peer Y."/>
            <person name="Liu Z.J."/>
        </authorList>
    </citation>
    <scope>NUCLEOTIDE SEQUENCE</scope>
    <source>
        <strain evidence="12">CP</strain>
    </source>
</reference>
<reference evidence="12" key="2">
    <citation type="submission" date="2023-06" db="EMBL/GenBank/DDBJ databases">
        <authorList>
            <person name="Ma L."/>
            <person name="Liu K.-W."/>
            <person name="Li Z."/>
            <person name="Hsiao Y.-Y."/>
            <person name="Qi Y."/>
            <person name="Fu T."/>
            <person name="Tang G."/>
            <person name="Zhang D."/>
            <person name="Sun W.-H."/>
            <person name="Liu D.-K."/>
            <person name="Li Y."/>
            <person name="Chen G.-Z."/>
            <person name="Liu X.-D."/>
            <person name="Liao X.-Y."/>
            <person name="Jiang Y.-T."/>
            <person name="Yu X."/>
            <person name="Hao Y."/>
            <person name="Huang J."/>
            <person name="Zhao X.-W."/>
            <person name="Ke S."/>
            <person name="Chen Y.-Y."/>
            <person name="Wu W.-L."/>
            <person name="Hsu J.-L."/>
            <person name="Lin Y.-F."/>
            <person name="Huang M.-D."/>
            <person name="Li C.-Y."/>
            <person name="Huang L."/>
            <person name="Wang Z.-W."/>
            <person name="Zhao X."/>
            <person name="Zhong W.-Y."/>
            <person name="Peng D.-H."/>
            <person name="Ahmad S."/>
            <person name="Lan S."/>
            <person name="Zhang J.-S."/>
            <person name="Tsai W.-C."/>
            <person name="Van De Peer Y."/>
            <person name="Liu Z.-J."/>
        </authorList>
    </citation>
    <scope>NUCLEOTIDE SEQUENCE</scope>
    <source>
        <strain evidence="12">CP</strain>
        <tissue evidence="12">Leaves</tissue>
    </source>
</reference>
<sequence length="569" mass="62976">MEEQRPLYSPHPISVAGPRLLPSSSRWNSIEIDYGLLPMSSNTFDFTPSKYSKSFEFNLSITNKKSFKRFILAFASFIILVTTITLLATLFPRKHVVRESSLNLTLALNQALMFFDAQKSGPLPKNNLVRFRGDSGLFDGNSTTTHVDLVGGFYDSGNNIKFSFPTAYTITILSWTVIEYHEKYAAVGELNHVKDIISWGSMYLLKTFDSTTSTLYSQVGSTSNETDATDDISCWQRPEDMSYPRPVSTCTPSSASDLAGETVAALSAASLVFKENNTLSSGGCGGQAREYYKYNSTGYRDELVWGGAWLFLATGNVSFLQFATENFDYATTMMGGGGEIFDWDNKVPAIMVLLAQIPARSRLPIRRRAHKKLRRGRRSHMLLRLQPVDDAGGLIIQRPESSAPAPLQSVATAVFLSKLYGDYLAVLRTGGRSCKGGWRFTMKSCGASRHLRQVNYILGSNPTKMSYLVGFGNHYPSQVHHRAASIPWDHRRYSCEEGKRWLSSQEHNPNILIGAMVAGPDQYDNFTDKRDEPWFTEPTLSGNAGLVAALIALLDGPAAPPGGMELMEA</sequence>
<proteinExistence type="inferred from homology"/>
<evidence type="ECO:0000256" key="2">
    <source>
        <dbReference type="ARBA" id="ARBA00007072"/>
    </source>
</evidence>
<keyword evidence="13" id="KW-1185">Reference proteome</keyword>
<evidence type="ECO:0000256" key="3">
    <source>
        <dbReference type="ARBA" id="ARBA00022801"/>
    </source>
</evidence>
<keyword evidence="3 8" id="KW-0378">Hydrolase</keyword>
<accession>A0AAV9EC15</accession>
<keyword evidence="7 8" id="KW-0624">Polysaccharide degradation</keyword>
<evidence type="ECO:0000256" key="9">
    <source>
        <dbReference type="RuleBase" id="RU361166"/>
    </source>
</evidence>
<feature type="domain" description="Glycoside hydrolase family 9" evidence="11">
    <location>
        <begin position="107"/>
        <end position="550"/>
    </location>
</feature>
<keyword evidence="6 8" id="KW-0326">Glycosidase</keyword>
<evidence type="ECO:0000256" key="6">
    <source>
        <dbReference type="ARBA" id="ARBA00023295"/>
    </source>
</evidence>
<dbReference type="SUPFAM" id="SSF48208">
    <property type="entry name" value="Six-hairpin glycosidases"/>
    <property type="match status" value="1"/>
</dbReference>
<organism evidence="12 13">
    <name type="scientific">Acorus calamus</name>
    <name type="common">Sweet flag</name>
    <dbReference type="NCBI Taxonomy" id="4465"/>
    <lineage>
        <taxon>Eukaryota</taxon>
        <taxon>Viridiplantae</taxon>
        <taxon>Streptophyta</taxon>
        <taxon>Embryophyta</taxon>
        <taxon>Tracheophyta</taxon>
        <taxon>Spermatophyta</taxon>
        <taxon>Magnoliopsida</taxon>
        <taxon>Liliopsida</taxon>
        <taxon>Acoraceae</taxon>
        <taxon>Acorus</taxon>
    </lineage>
</organism>
<keyword evidence="10" id="KW-1133">Transmembrane helix</keyword>
<evidence type="ECO:0000256" key="4">
    <source>
        <dbReference type="ARBA" id="ARBA00023001"/>
    </source>
</evidence>
<gene>
    <name evidence="12" type="primary">KOR</name>
    <name evidence="12" type="ORF">QJS10_CPA08g01277</name>
</gene>
<comment type="caution">
    <text evidence="12">The sequence shown here is derived from an EMBL/GenBank/DDBJ whole genome shotgun (WGS) entry which is preliminary data.</text>
</comment>
<dbReference type="InterPro" id="IPR001701">
    <property type="entry name" value="Glyco_hydro_9"/>
</dbReference>
<feature type="active site" evidence="8">
    <location>
        <position position="480"/>
    </location>
</feature>
<keyword evidence="4 9" id="KW-0136">Cellulose degradation</keyword>
<comment type="similarity">
    <text evidence="2 8 9">Belongs to the glycosyl hydrolase 9 (cellulase E) family.</text>
</comment>
<dbReference type="EC" id="3.2.1.4" evidence="9"/>
<dbReference type="Gene3D" id="1.50.10.10">
    <property type="match status" value="1"/>
</dbReference>
<keyword evidence="10" id="KW-0472">Membrane</keyword>
<dbReference type="GO" id="GO:0008810">
    <property type="term" value="F:cellulase activity"/>
    <property type="evidence" value="ECO:0007669"/>
    <property type="project" value="UniProtKB-EC"/>
</dbReference>
<dbReference type="EMBL" id="JAUJYO010000008">
    <property type="protein sequence ID" value="KAK1311136.1"/>
    <property type="molecule type" value="Genomic_DNA"/>
</dbReference>
<evidence type="ECO:0000256" key="8">
    <source>
        <dbReference type="PROSITE-ProRule" id="PRU10059"/>
    </source>
</evidence>
<keyword evidence="10" id="KW-0812">Transmembrane</keyword>
<evidence type="ECO:0000259" key="11">
    <source>
        <dbReference type="Pfam" id="PF00759"/>
    </source>
</evidence>
<name>A0AAV9EC15_ACOCL</name>
<dbReference type="InterPro" id="IPR012341">
    <property type="entry name" value="6hp_glycosidase-like_sf"/>
</dbReference>
<dbReference type="PANTHER" id="PTHR22298">
    <property type="entry name" value="ENDO-1,4-BETA-GLUCANASE"/>
    <property type="match status" value="1"/>
</dbReference>
<evidence type="ECO:0000256" key="1">
    <source>
        <dbReference type="ARBA" id="ARBA00000966"/>
    </source>
</evidence>
<evidence type="ECO:0000313" key="13">
    <source>
        <dbReference type="Proteomes" id="UP001180020"/>
    </source>
</evidence>
<protein>
    <recommendedName>
        <fullName evidence="9">Endoglucanase</fullName>
        <ecNumber evidence="9">3.2.1.4</ecNumber>
    </recommendedName>
</protein>
<dbReference type="AlphaFoldDB" id="A0AAV9EC15"/>
<keyword evidence="5 8" id="KW-0119">Carbohydrate metabolism</keyword>
<dbReference type="Proteomes" id="UP001180020">
    <property type="component" value="Unassembled WGS sequence"/>
</dbReference>
<evidence type="ECO:0000256" key="5">
    <source>
        <dbReference type="ARBA" id="ARBA00023277"/>
    </source>
</evidence>
<dbReference type="InterPro" id="IPR018221">
    <property type="entry name" value="Glyco_hydro_9_His_AS"/>
</dbReference>
<dbReference type="InterPro" id="IPR008928">
    <property type="entry name" value="6-hairpin_glycosidase_sf"/>
</dbReference>
<feature type="transmembrane region" description="Helical" evidence="10">
    <location>
        <begin position="70"/>
        <end position="91"/>
    </location>
</feature>
<evidence type="ECO:0000313" key="12">
    <source>
        <dbReference type="EMBL" id="KAK1311136.1"/>
    </source>
</evidence>
<dbReference type="GO" id="GO:0030245">
    <property type="term" value="P:cellulose catabolic process"/>
    <property type="evidence" value="ECO:0007669"/>
    <property type="project" value="UniProtKB-KW"/>
</dbReference>
<dbReference type="PROSITE" id="PS00592">
    <property type="entry name" value="GH9_2"/>
    <property type="match status" value="1"/>
</dbReference>
<evidence type="ECO:0000256" key="7">
    <source>
        <dbReference type="ARBA" id="ARBA00023326"/>
    </source>
</evidence>
<comment type="catalytic activity">
    <reaction evidence="1 9">
        <text>Endohydrolysis of (1-&gt;4)-beta-D-glucosidic linkages in cellulose, lichenin and cereal beta-D-glucans.</text>
        <dbReference type="EC" id="3.2.1.4"/>
    </reaction>
</comment>